<dbReference type="PANTHER" id="PTHR42837:SF2">
    <property type="entry name" value="MEMBRANE METALLOPROTEASE ARASP2, CHLOROPLASTIC-RELATED"/>
    <property type="match status" value="1"/>
</dbReference>
<dbReference type="InterPro" id="IPR008915">
    <property type="entry name" value="Peptidase_M50"/>
</dbReference>
<dbReference type="EC" id="3.4.24.-" evidence="11"/>
<evidence type="ECO:0000256" key="4">
    <source>
        <dbReference type="ARBA" id="ARBA00022670"/>
    </source>
</evidence>
<organism evidence="13 14">
    <name type="scientific">Psychrosphaera aquimarina</name>
    <dbReference type="NCBI Taxonomy" id="2044854"/>
    <lineage>
        <taxon>Bacteria</taxon>
        <taxon>Pseudomonadati</taxon>
        <taxon>Pseudomonadota</taxon>
        <taxon>Gammaproteobacteria</taxon>
        <taxon>Alteromonadales</taxon>
        <taxon>Pseudoalteromonadaceae</taxon>
        <taxon>Psychrosphaera</taxon>
    </lineage>
</organism>
<dbReference type="GO" id="GO:0006508">
    <property type="term" value="P:proteolysis"/>
    <property type="evidence" value="ECO:0007669"/>
    <property type="project" value="UniProtKB-KW"/>
</dbReference>
<dbReference type="NCBIfam" id="TIGR00054">
    <property type="entry name" value="RIP metalloprotease RseP"/>
    <property type="match status" value="1"/>
</dbReference>
<keyword evidence="6 11" id="KW-0378">Hydrolase</keyword>
<keyword evidence="5 11" id="KW-0812">Transmembrane</keyword>
<name>A0ABU3R0B5_9GAMM</name>
<sequence length="447" mass="48649">MTEFIWNLFSFIVALGILVFVHEYGHYWVAKKNGVKVLKFAVGFGKPIYTWRSKSGTDFVIGLIPLGGYVRMLDERIDEVLPQDKFSAFNNKKVSQRIAVIAAGPMANFVFAIIVLFAMFMMGGKAVKPVVGGVDQSSIAADSGIVAGDVILSVNNQPTPSWESANYALIAQVGKPSFNLLVERGNAETNIIVNSNGWEIDDGQVLKGLGIQPYRPNPLLTIALIVDGSPAQIGGLLVSDKLLTINGIILKTWQQTTEIIAANADKKLNVEVERNGQKITLAITPKNRPTKDGFSQGYLGVAPDVEKWPKGYVFDVQYGIFPALQKSVEQTWSFISLSFQMVGKLITGDIGLNNLSGPISIAQGAGHSAESGLVNFLKFLALISINLGVVNLLPLPVLDGGHLMYYFIELIRGKPVSERVQEMGFRIGAFILMMIMGIAIINDFGRL</sequence>
<dbReference type="InterPro" id="IPR036034">
    <property type="entry name" value="PDZ_sf"/>
</dbReference>
<keyword evidence="11" id="KW-0479">Metal-binding</keyword>
<evidence type="ECO:0000313" key="13">
    <source>
        <dbReference type="EMBL" id="MDU0112979.1"/>
    </source>
</evidence>
<evidence type="ECO:0000259" key="12">
    <source>
        <dbReference type="PROSITE" id="PS50106"/>
    </source>
</evidence>
<dbReference type="Proteomes" id="UP001257914">
    <property type="component" value="Unassembled WGS sequence"/>
</dbReference>
<evidence type="ECO:0000256" key="2">
    <source>
        <dbReference type="ARBA" id="ARBA00004141"/>
    </source>
</evidence>
<dbReference type="InterPro" id="IPR001478">
    <property type="entry name" value="PDZ"/>
</dbReference>
<dbReference type="SUPFAM" id="SSF50156">
    <property type="entry name" value="PDZ domain-like"/>
    <property type="match status" value="2"/>
</dbReference>
<dbReference type="GO" id="GO:0008233">
    <property type="term" value="F:peptidase activity"/>
    <property type="evidence" value="ECO:0007669"/>
    <property type="project" value="UniProtKB-KW"/>
</dbReference>
<evidence type="ECO:0000256" key="10">
    <source>
        <dbReference type="ARBA" id="ARBA00023136"/>
    </source>
</evidence>
<comment type="caution">
    <text evidence="13">The sequence shown here is derived from an EMBL/GenBank/DDBJ whole genome shotgun (WGS) entry which is preliminary data.</text>
</comment>
<feature type="transmembrane region" description="Helical" evidence="11">
    <location>
        <begin position="423"/>
        <end position="441"/>
    </location>
</feature>
<comment type="similarity">
    <text evidence="3 11">Belongs to the peptidase M50B family.</text>
</comment>
<evidence type="ECO:0000256" key="8">
    <source>
        <dbReference type="ARBA" id="ARBA00022989"/>
    </source>
</evidence>
<dbReference type="EMBL" id="JAWCUA010000007">
    <property type="protein sequence ID" value="MDU0112979.1"/>
    <property type="molecule type" value="Genomic_DNA"/>
</dbReference>
<comment type="subcellular location">
    <subcellularLocation>
        <location evidence="2">Membrane</location>
        <topology evidence="2">Multi-pass membrane protein</topology>
    </subcellularLocation>
</comment>
<reference evidence="13 14" key="1">
    <citation type="submission" date="2023-10" db="EMBL/GenBank/DDBJ databases">
        <title>Psychrosphaera aquimaarina strain SW33 isolated from seawater.</title>
        <authorList>
            <person name="Bayburt H."/>
            <person name="Kim J.M."/>
            <person name="Choi B.J."/>
            <person name="Jeon C.O."/>
        </authorList>
    </citation>
    <scope>NUCLEOTIDE SEQUENCE [LARGE SCALE GENOMIC DNA]</scope>
    <source>
        <strain evidence="13 14">KCTC 52743</strain>
    </source>
</reference>
<protein>
    <recommendedName>
        <fullName evidence="11">Zinc metalloprotease</fullName>
        <ecNumber evidence="11">3.4.24.-</ecNumber>
    </recommendedName>
</protein>
<dbReference type="InterPro" id="IPR004387">
    <property type="entry name" value="Pept_M50_Zn"/>
</dbReference>
<feature type="transmembrane region" description="Helical" evidence="11">
    <location>
        <begin position="6"/>
        <end position="29"/>
    </location>
</feature>
<evidence type="ECO:0000256" key="7">
    <source>
        <dbReference type="ARBA" id="ARBA00022833"/>
    </source>
</evidence>
<evidence type="ECO:0000256" key="9">
    <source>
        <dbReference type="ARBA" id="ARBA00023049"/>
    </source>
</evidence>
<keyword evidence="4 13" id="KW-0645">Protease</keyword>
<dbReference type="Pfam" id="PF02163">
    <property type="entry name" value="Peptidase_M50"/>
    <property type="match status" value="1"/>
</dbReference>
<dbReference type="CDD" id="cd06163">
    <property type="entry name" value="S2P-M50_PDZ_RseP-like"/>
    <property type="match status" value="2"/>
</dbReference>
<feature type="domain" description="PDZ" evidence="12">
    <location>
        <begin position="188"/>
        <end position="287"/>
    </location>
</feature>
<dbReference type="Pfam" id="PF17820">
    <property type="entry name" value="PDZ_6"/>
    <property type="match status" value="1"/>
</dbReference>
<evidence type="ECO:0000256" key="3">
    <source>
        <dbReference type="ARBA" id="ARBA00007931"/>
    </source>
</evidence>
<feature type="transmembrane region" description="Helical" evidence="11">
    <location>
        <begin position="98"/>
        <end position="122"/>
    </location>
</feature>
<dbReference type="SMART" id="SM00228">
    <property type="entry name" value="PDZ"/>
    <property type="match status" value="2"/>
</dbReference>
<gene>
    <name evidence="13" type="primary">rseP</name>
    <name evidence="13" type="ORF">RT723_08210</name>
</gene>
<comment type="cofactor">
    <cofactor evidence="1 11">
        <name>Zn(2+)</name>
        <dbReference type="ChEBI" id="CHEBI:29105"/>
    </cofactor>
</comment>
<proteinExistence type="inferred from homology"/>
<dbReference type="Gene3D" id="2.30.42.10">
    <property type="match status" value="2"/>
</dbReference>
<dbReference type="PANTHER" id="PTHR42837">
    <property type="entry name" value="REGULATOR OF SIGMA-E PROTEASE RSEP"/>
    <property type="match status" value="1"/>
</dbReference>
<evidence type="ECO:0000256" key="1">
    <source>
        <dbReference type="ARBA" id="ARBA00001947"/>
    </source>
</evidence>
<dbReference type="InterPro" id="IPR041489">
    <property type="entry name" value="PDZ_6"/>
</dbReference>
<evidence type="ECO:0000256" key="5">
    <source>
        <dbReference type="ARBA" id="ARBA00022692"/>
    </source>
</evidence>
<evidence type="ECO:0000256" key="6">
    <source>
        <dbReference type="ARBA" id="ARBA00022801"/>
    </source>
</evidence>
<dbReference type="PROSITE" id="PS50106">
    <property type="entry name" value="PDZ"/>
    <property type="match status" value="1"/>
</dbReference>
<keyword evidence="9 11" id="KW-0482">Metalloprotease</keyword>
<evidence type="ECO:0000313" key="14">
    <source>
        <dbReference type="Proteomes" id="UP001257914"/>
    </source>
</evidence>
<keyword evidence="7 11" id="KW-0862">Zinc</keyword>
<keyword evidence="14" id="KW-1185">Reference proteome</keyword>
<evidence type="ECO:0000256" key="11">
    <source>
        <dbReference type="RuleBase" id="RU362031"/>
    </source>
</evidence>
<keyword evidence="10 11" id="KW-0472">Membrane</keyword>
<accession>A0ABU3R0B5</accession>
<dbReference type="NCBIfam" id="NF008046">
    <property type="entry name" value="PRK10779.1"/>
    <property type="match status" value="1"/>
</dbReference>
<keyword evidence="8 11" id="KW-1133">Transmembrane helix</keyword>
<dbReference type="CDD" id="cd23081">
    <property type="entry name" value="cpPDZ_EcRseP-like"/>
    <property type="match status" value="1"/>
</dbReference>
<dbReference type="RefSeq" id="WP_315946623.1">
    <property type="nucleotide sequence ID" value="NZ_JAWCUA010000007.1"/>
</dbReference>